<dbReference type="InterPro" id="IPR052709">
    <property type="entry name" value="Transposase-MT_Hybrid"/>
</dbReference>
<accession>A0AAV4DH72</accession>
<proteinExistence type="predicted"/>
<dbReference type="Proteomes" id="UP000735302">
    <property type="component" value="Unassembled WGS sequence"/>
</dbReference>
<dbReference type="PANTHER" id="PTHR46060:SF1">
    <property type="entry name" value="MARINER MOS1 TRANSPOSASE-LIKE PROTEIN"/>
    <property type="match status" value="1"/>
</dbReference>
<dbReference type="AlphaFoldDB" id="A0AAV4DH72"/>
<evidence type="ECO:0000313" key="2">
    <source>
        <dbReference type="EMBL" id="GFO43592.1"/>
    </source>
</evidence>
<dbReference type="Gene3D" id="3.30.420.10">
    <property type="entry name" value="Ribonuclease H-like superfamily/Ribonuclease H"/>
    <property type="match status" value="1"/>
</dbReference>
<sequence>MSTNLYPRPLTSSPLQVRISNHYDFQDLAGVVAVTQGYSTTEPFIDAKYDLHIQKIGSSYKAFIRTSLQDEPRAGLPNTANNDWNTARVDELIKVDRRVKLKEISLKLDISKTNVYEIVHDKFGYRKVSARWVPKMLSDEHKRLRVEISQILLHRCQQGGDETVDVKPGGDHRARSKLLEHLITGDETWLHLSTPEAKRYSMTWKHLSSLLSQKSSKSSNRQQK</sequence>
<organism evidence="2 3">
    <name type="scientific">Plakobranchus ocellatus</name>
    <dbReference type="NCBI Taxonomy" id="259542"/>
    <lineage>
        <taxon>Eukaryota</taxon>
        <taxon>Metazoa</taxon>
        <taxon>Spiralia</taxon>
        <taxon>Lophotrochozoa</taxon>
        <taxon>Mollusca</taxon>
        <taxon>Gastropoda</taxon>
        <taxon>Heterobranchia</taxon>
        <taxon>Euthyneura</taxon>
        <taxon>Panpulmonata</taxon>
        <taxon>Sacoglossa</taxon>
        <taxon>Placobranchoidea</taxon>
        <taxon>Plakobranchidae</taxon>
        <taxon>Plakobranchus</taxon>
    </lineage>
</organism>
<name>A0AAV4DH72_9GAST</name>
<dbReference type="SUPFAM" id="SSF56059">
    <property type="entry name" value="Glutathione synthetase ATP-binding domain-like"/>
    <property type="match status" value="1"/>
</dbReference>
<evidence type="ECO:0000313" key="3">
    <source>
        <dbReference type="Proteomes" id="UP000735302"/>
    </source>
</evidence>
<dbReference type="InterPro" id="IPR020898">
    <property type="entry name" value="Synapsin_ATP-bd_dom"/>
</dbReference>
<gene>
    <name evidence="2" type="ORF">PoB_007009700</name>
</gene>
<dbReference type="GO" id="GO:0003676">
    <property type="term" value="F:nucleic acid binding"/>
    <property type="evidence" value="ECO:0007669"/>
    <property type="project" value="InterPro"/>
</dbReference>
<keyword evidence="3" id="KW-1185">Reference proteome</keyword>
<feature type="domain" description="Synapsin ATP-binding" evidence="1">
    <location>
        <begin position="16"/>
        <end position="72"/>
    </location>
</feature>
<dbReference type="Gene3D" id="3.30.470.20">
    <property type="entry name" value="ATP-grasp fold, B domain"/>
    <property type="match status" value="1"/>
</dbReference>
<dbReference type="PANTHER" id="PTHR46060">
    <property type="entry name" value="MARINER MOS1 TRANSPOSASE-LIKE PROTEIN"/>
    <property type="match status" value="1"/>
</dbReference>
<comment type="caution">
    <text evidence="2">The sequence shown here is derived from an EMBL/GenBank/DDBJ whole genome shotgun (WGS) entry which is preliminary data.</text>
</comment>
<reference evidence="2 3" key="1">
    <citation type="journal article" date="2021" name="Elife">
        <title>Chloroplast acquisition without the gene transfer in kleptoplastic sea slugs, Plakobranchus ocellatus.</title>
        <authorList>
            <person name="Maeda T."/>
            <person name="Takahashi S."/>
            <person name="Yoshida T."/>
            <person name="Shimamura S."/>
            <person name="Takaki Y."/>
            <person name="Nagai Y."/>
            <person name="Toyoda A."/>
            <person name="Suzuki Y."/>
            <person name="Arimoto A."/>
            <person name="Ishii H."/>
            <person name="Satoh N."/>
            <person name="Nishiyama T."/>
            <person name="Hasebe M."/>
            <person name="Maruyama T."/>
            <person name="Minagawa J."/>
            <person name="Obokata J."/>
            <person name="Shigenobu S."/>
        </authorList>
    </citation>
    <scope>NUCLEOTIDE SEQUENCE [LARGE SCALE GENOMIC DNA]</scope>
</reference>
<evidence type="ECO:0000259" key="1">
    <source>
        <dbReference type="Pfam" id="PF02750"/>
    </source>
</evidence>
<protein>
    <submittedName>
        <fullName evidence="2">Histone-lysine N-methyltransferase SETMAR</fullName>
    </submittedName>
</protein>
<dbReference type="EMBL" id="BLXT01007891">
    <property type="protein sequence ID" value="GFO43592.1"/>
    <property type="molecule type" value="Genomic_DNA"/>
</dbReference>
<dbReference type="Pfam" id="PF02750">
    <property type="entry name" value="Synapsin_C"/>
    <property type="match status" value="1"/>
</dbReference>
<dbReference type="InterPro" id="IPR036397">
    <property type="entry name" value="RNaseH_sf"/>
</dbReference>